<organism evidence="3 4">
    <name type="scientific">Goodea atripinnis</name>
    <dbReference type="NCBI Taxonomy" id="208336"/>
    <lineage>
        <taxon>Eukaryota</taxon>
        <taxon>Metazoa</taxon>
        <taxon>Chordata</taxon>
        <taxon>Craniata</taxon>
        <taxon>Vertebrata</taxon>
        <taxon>Euteleostomi</taxon>
        <taxon>Actinopterygii</taxon>
        <taxon>Neopterygii</taxon>
        <taxon>Teleostei</taxon>
        <taxon>Neoteleostei</taxon>
        <taxon>Acanthomorphata</taxon>
        <taxon>Ovalentaria</taxon>
        <taxon>Atherinomorphae</taxon>
        <taxon>Cyprinodontiformes</taxon>
        <taxon>Goodeidae</taxon>
        <taxon>Goodea</taxon>
    </lineage>
</organism>
<proteinExistence type="inferred from homology"/>
<dbReference type="PANTHER" id="PTHR43798:SF32">
    <property type="entry name" value="ABHYDROLASE DOMAIN-CONTAINING 6, ACYLGLYCEROL LIPASE A"/>
    <property type="match status" value="1"/>
</dbReference>
<evidence type="ECO:0000256" key="1">
    <source>
        <dbReference type="ARBA" id="ARBA00008645"/>
    </source>
</evidence>
<evidence type="ECO:0000313" key="3">
    <source>
        <dbReference type="EMBL" id="MEQ2162401.1"/>
    </source>
</evidence>
<feature type="domain" description="AB hydrolase-1" evidence="2">
    <location>
        <begin position="24"/>
        <end position="206"/>
    </location>
</feature>
<sequence>METFFQCCFRPLWFCSQFVQSIGLDKTPFHLVGTSMGGNVAGVYAASYPSDLCSLTLVCPAGLVYPTESEFISRLKKLEENNEQKESIPLIPSTLKELDAMLKLCCHNPPNLPRQVQDSDQLVLKAAELLLCFSHAVALTGMLMVHLIGEKSRHSLQEHLHLITAPLQVIWGKHDQVLDVSGAAVIQKVLPRCQVDLLDDSGHSAAENEMESRMKPDGEKAEPPGYQRVVLKNASPHHYLKVRLGLVKLWSSLTLQGSYQNQACAFRVLQVSRSMLLSHSLMPS</sequence>
<dbReference type="Proteomes" id="UP001476798">
    <property type="component" value="Unassembled WGS sequence"/>
</dbReference>
<dbReference type="Pfam" id="PF00561">
    <property type="entry name" value="Abhydrolase_1"/>
    <property type="match status" value="1"/>
</dbReference>
<comment type="caution">
    <text evidence="3">The sequence shown here is derived from an EMBL/GenBank/DDBJ whole genome shotgun (WGS) entry which is preliminary data.</text>
</comment>
<dbReference type="InterPro" id="IPR000073">
    <property type="entry name" value="AB_hydrolase_1"/>
</dbReference>
<dbReference type="EMBL" id="JAHRIO010011708">
    <property type="protein sequence ID" value="MEQ2162401.1"/>
    <property type="molecule type" value="Genomic_DNA"/>
</dbReference>
<comment type="similarity">
    <text evidence="1">Belongs to the AB hydrolase superfamily.</text>
</comment>
<evidence type="ECO:0000313" key="4">
    <source>
        <dbReference type="Proteomes" id="UP001476798"/>
    </source>
</evidence>
<protein>
    <recommendedName>
        <fullName evidence="2">AB hydrolase-1 domain-containing protein</fullName>
    </recommendedName>
</protein>
<dbReference type="Gene3D" id="3.40.50.1820">
    <property type="entry name" value="alpha/beta hydrolase"/>
    <property type="match status" value="1"/>
</dbReference>
<keyword evidence="4" id="KW-1185">Reference proteome</keyword>
<dbReference type="PANTHER" id="PTHR43798">
    <property type="entry name" value="MONOACYLGLYCEROL LIPASE"/>
    <property type="match status" value="1"/>
</dbReference>
<name>A0ABV0MU52_9TELE</name>
<reference evidence="3 4" key="1">
    <citation type="submission" date="2021-06" db="EMBL/GenBank/DDBJ databases">
        <authorList>
            <person name="Palmer J.M."/>
        </authorList>
    </citation>
    <scope>NUCLEOTIDE SEQUENCE [LARGE SCALE GENOMIC DNA]</scope>
    <source>
        <strain evidence="3 4">GA_2019</strain>
        <tissue evidence="3">Muscle</tissue>
    </source>
</reference>
<dbReference type="SUPFAM" id="SSF53474">
    <property type="entry name" value="alpha/beta-Hydrolases"/>
    <property type="match status" value="1"/>
</dbReference>
<accession>A0ABV0MU52</accession>
<dbReference type="InterPro" id="IPR029058">
    <property type="entry name" value="AB_hydrolase_fold"/>
</dbReference>
<dbReference type="InterPro" id="IPR050266">
    <property type="entry name" value="AB_hydrolase_sf"/>
</dbReference>
<evidence type="ECO:0000259" key="2">
    <source>
        <dbReference type="Pfam" id="PF00561"/>
    </source>
</evidence>
<gene>
    <name evidence="3" type="ORF">GOODEAATRI_019376</name>
</gene>